<feature type="coiled-coil region" evidence="1">
    <location>
        <begin position="87"/>
        <end position="251"/>
    </location>
</feature>
<organism evidence="3 4">
    <name type="scientific">Parelaphostrongylus tenuis</name>
    <name type="common">Meningeal worm</name>
    <dbReference type="NCBI Taxonomy" id="148309"/>
    <lineage>
        <taxon>Eukaryota</taxon>
        <taxon>Metazoa</taxon>
        <taxon>Ecdysozoa</taxon>
        <taxon>Nematoda</taxon>
        <taxon>Chromadorea</taxon>
        <taxon>Rhabditida</taxon>
        <taxon>Rhabditina</taxon>
        <taxon>Rhabditomorpha</taxon>
        <taxon>Strongyloidea</taxon>
        <taxon>Metastrongylidae</taxon>
        <taxon>Parelaphostrongylus</taxon>
    </lineage>
</organism>
<feature type="region of interest" description="Disordered" evidence="2">
    <location>
        <begin position="712"/>
        <end position="736"/>
    </location>
</feature>
<keyword evidence="1" id="KW-0175">Coiled coil</keyword>
<evidence type="ECO:0000313" key="4">
    <source>
        <dbReference type="Proteomes" id="UP001196413"/>
    </source>
</evidence>
<name>A0AAD5N0E2_PARTN</name>
<evidence type="ECO:0000256" key="1">
    <source>
        <dbReference type="SAM" id="Coils"/>
    </source>
</evidence>
<sequence length="839" mass="97654">MVKHSQATRYNAKSRSPSRARFSLVDFSGMSVSRSSFVTPCAPNKRRRYNSVNLDDYDVHDVHTIAPCDGSPLMDVINSPKIRELRRERELRSLRKQNKEIEDLLVNSESQVSELRNKTESLTREIVRKNEYIRSMEAKEKLSLIYQEELEANAVMFTKQLEDYKRQCNNQEERLATYKIIVDELEEKQVDLREQLDAKNSSLAALERQLRDLKDEAEGTLQQLKIIDTERNTLTRLLEEERRTAASEREQHQRAISDWQKRFDMETTNAMSLYTNENARNAVHQQEIREKIEQLEKIRILYDSDKRSHEKAVEEIKKRSQEKCDALMKRLAEATARLSHEEERYKSFVIEHEAIVEQLESVHMAEIVQRDSKISIVCARIRELETIVTERERTIEGQRKNLALIRTEKEAIESAFANMQTDFKKSEDQLNDATMMIEKLNGDVESVARKFNDTNRSVEILQAECSELQSLNRKDAEVHELVKALKALLKAYNETVDELQRTKQCLDEQRQLPEFQESEARSVIEDLKKRLVVLEGKNRLHADALSLLEVKFVSRNDFGEFNEELLNRICEQLREKHAVRGEDLLSLLMKFERLETDFFLASERTSELESELMRLREENALAWKYMEISTSNEFSYLPSIEELIKSILETDTALDFHLHTSLRELLRNEDELPFYAIRDSHRELSKMEDKSAINCKPSSAFDCLQLSHQPNSSNADSRCNSATSAPSTVYSKTSVPKTNSSYFSLNESYASVDRDVENFDRDQSKLSELQRRHTLLYPTIRCAHVTEVEACTLPLGSKNVVKQGHQSAKRRNKLFQRASSYVKRKLPLSDSTNSQRKHF</sequence>
<dbReference type="EMBL" id="JAHQIW010002128">
    <property type="protein sequence ID" value="KAJ1354599.1"/>
    <property type="molecule type" value="Genomic_DNA"/>
</dbReference>
<evidence type="ECO:0000313" key="3">
    <source>
        <dbReference type="EMBL" id="KAJ1354599.1"/>
    </source>
</evidence>
<gene>
    <name evidence="3" type="ORF">KIN20_011589</name>
</gene>
<keyword evidence="4" id="KW-1185">Reference proteome</keyword>
<protein>
    <submittedName>
        <fullName evidence="3">Uncharacterized protein</fullName>
    </submittedName>
</protein>
<proteinExistence type="predicted"/>
<evidence type="ECO:0000256" key="2">
    <source>
        <dbReference type="SAM" id="MobiDB-lite"/>
    </source>
</evidence>
<feature type="coiled-coil region" evidence="1">
    <location>
        <begin position="317"/>
        <end position="344"/>
    </location>
</feature>
<feature type="coiled-coil region" evidence="1">
    <location>
        <begin position="482"/>
        <end position="509"/>
    </location>
</feature>
<accession>A0AAD5N0E2</accession>
<dbReference type="Proteomes" id="UP001196413">
    <property type="component" value="Unassembled WGS sequence"/>
</dbReference>
<reference evidence="3" key="1">
    <citation type="submission" date="2021-06" db="EMBL/GenBank/DDBJ databases">
        <title>Parelaphostrongylus tenuis whole genome reference sequence.</title>
        <authorList>
            <person name="Garwood T.J."/>
            <person name="Larsen P.A."/>
            <person name="Fountain-Jones N.M."/>
            <person name="Garbe J.R."/>
            <person name="Macchietto M.G."/>
            <person name="Kania S.A."/>
            <person name="Gerhold R.W."/>
            <person name="Richards J.E."/>
            <person name="Wolf T.M."/>
        </authorList>
    </citation>
    <scope>NUCLEOTIDE SEQUENCE</scope>
    <source>
        <strain evidence="3">MNPRO001-30</strain>
        <tissue evidence="3">Meninges</tissue>
    </source>
</reference>
<comment type="caution">
    <text evidence="3">The sequence shown here is derived from an EMBL/GenBank/DDBJ whole genome shotgun (WGS) entry which is preliminary data.</text>
</comment>
<dbReference type="AlphaFoldDB" id="A0AAD5N0E2"/>